<protein>
    <submittedName>
        <fullName evidence="3">Uncharacterized protein</fullName>
    </submittedName>
</protein>
<feature type="compositionally biased region" description="Basic and acidic residues" evidence="1">
    <location>
        <begin position="142"/>
        <end position="153"/>
    </location>
</feature>
<feature type="region of interest" description="Disordered" evidence="1">
    <location>
        <begin position="131"/>
        <end position="153"/>
    </location>
</feature>
<gene>
    <name evidence="3" type="ORF">GIY30_14780</name>
</gene>
<evidence type="ECO:0000313" key="4">
    <source>
        <dbReference type="Proteomes" id="UP000475545"/>
    </source>
</evidence>
<accession>A0A6L7GVC1</accession>
<organism evidence="3 4">
    <name type="scientific">Gordonia mangrovi</name>
    <dbReference type="NCBI Taxonomy" id="2665643"/>
    <lineage>
        <taxon>Bacteria</taxon>
        <taxon>Bacillati</taxon>
        <taxon>Actinomycetota</taxon>
        <taxon>Actinomycetes</taxon>
        <taxon>Mycobacteriales</taxon>
        <taxon>Gordoniaceae</taxon>
        <taxon>Gordonia</taxon>
    </lineage>
</organism>
<keyword evidence="4" id="KW-1185">Reference proteome</keyword>
<feature type="transmembrane region" description="Helical" evidence="2">
    <location>
        <begin position="83"/>
        <end position="101"/>
    </location>
</feature>
<dbReference type="Proteomes" id="UP000475545">
    <property type="component" value="Unassembled WGS sequence"/>
</dbReference>
<evidence type="ECO:0000256" key="1">
    <source>
        <dbReference type="SAM" id="MobiDB-lite"/>
    </source>
</evidence>
<comment type="caution">
    <text evidence="3">The sequence shown here is derived from an EMBL/GenBank/DDBJ whole genome shotgun (WGS) entry which is preliminary data.</text>
</comment>
<evidence type="ECO:0000256" key="2">
    <source>
        <dbReference type="SAM" id="Phobius"/>
    </source>
</evidence>
<dbReference type="AlphaFoldDB" id="A0A6L7GVC1"/>
<keyword evidence="2" id="KW-0472">Membrane</keyword>
<dbReference type="EMBL" id="WMBR01000003">
    <property type="protein sequence ID" value="MXP22605.1"/>
    <property type="molecule type" value="Genomic_DNA"/>
</dbReference>
<keyword evidence="2" id="KW-0812">Transmembrane</keyword>
<sequence length="153" mass="16265">MVRVSFRSGLARLPGTPGDAGGIERSQGFSEVFGPRRHGLGRDRPKLWRAALRAGLSIQARSQAHSTSRRHSSIFVLEAGASLVWSALGAVAMVASVAIVLREFASRMVAPGGLSTVFALSQTALFTLESGGRGSSVVAPDPLRRRDDRAARR</sequence>
<dbReference type="RefSeq" id="WP_160902732.1">
    <property type="nucleotide sequence ID" value="NZ_CP102850.1"/>
</dbReference>
<proteinExistence type="predicted"/>
<evidence type="ECO:0000313" key="3">
    <source>
        <dbReference type="EMBL" id="MXP22605.1"/>
    </source>
</evidence>
<name>A0A6L7GVC1_9ACTN</name>
<reference evidence="3 4" key="1">
    <citation type="submission" date="2019-11" db="EMBL/GenBank/DDBJ databases">
        <title>Gordonia sp. nov., a novel actinobacterium isolated from mangrove soil in Hainan.</title>
        <authorList>
            <person name="Huang X."/>
            <person name="Xie Y."/>
            <person name="Chu X."/>
            <person name="Xiao K."/>
        </authorList>
    </citation>
    <scope>NUCLEOTIDE SEQUENCE [LARGE SCALE GENOMIC DNA]</scope>
    <source>
        <strain evidence="3 4">HNM0687</strain>
    </source>
</reference>
<keyword evidence="2" id="KW-1133">Transmembrane helix</keyword>